<dbReference type="PROSITE" id="PS00108">
    <property type="entry name" value="PROTEIN_KINASE_ST"/>
    <property type="match status" value="1"/>
</dbReference>
<dbReference type="SUPFAM" id="SSF50729">
    <property type="entry name" value="PH domain-like"/>
    <property type="match status" value="1"/>
</dbReference>
<feature type="domain" description="Protein kinase" evidence="17">
    <location>
        <begin position="844"/>
        <end position="1147"/>
    </location>
</feature>
<keyword evidence="20" id="KW-1185">Reference proteome</keyword>
<dbReference type="InterPro" id="IPR011993">
    <property type="entry name" value="PH-like_dom_sf"/>
</dbReference>
<keyword evidence="6" id="KW-0433">Leucine-rich repeat</keyword>
<dbReference type="SUPFAM" id="SSF56112">
    <property type="entry name" value="Protein kinase-like (PK-like)"/>
    <property type="match status" value="1"/>
</dbReference>
<dbReference type="PROSITE" id="PS50902">
    <property type="entry name" value="FLAVODOXIN_LIKE"/>
    <property type="match status" value="1"/>
</dbReference>
<dbReference type="Pfam" id="PF00169">
    <property type="entry name" value="PH"/>
    <property type="match status" value="1"/>
</dbReference>
<dbReference type="Gene3D" id="3.80.10.10">
    <property type="entry name" value="Ribonuclease Inhibitor"/>
    <property type="match status" value="2"/>
</dbReference>
<dbReference type="GO" id="GO:0005524">
    <property type="term" value="F:ATP binding"/>
    <property type="evidence" value="ECO:0007669"/>
    <property type="project" value="InterPro"/>
</dbReference>
<dbReference type="FunFam" id="3.40.50.360:FF:000001">
    <property type="entry name" value="NAD(P)H dehydrogenase (Quinone) FQR1-like"/>
    <property type="match status" value="1"/>
</dbReference>
<evidence type="ECO:0000256" key="7">
    <source>
        <dbReference type="ARBA" id="ARBA00022692"/>
    </source>
</evidence>
<dbReference type="Proteomes" id="UP001417504">
    <property type="component" value="Unassembled WGS sequence"/>
</dbReference>
<dbReference type="FunFam" id="2.30.29.30:FF:000286">
    <property type="entry name" value="PH-protein kinase domain containing protein"/>
    <property type="match status" value="1"/>
</dbReference>
<dbReference type="AlphaFoldDB" id="A0AAP0J0F2"/>
<comment type="similarity">
    <text evidence="3">Belongs to the WrbA family.</text>
</comment>
<dbReference type="PANTHER" id="PTHR27008">
    <property type="entry name" value="OS04G0122200 PROTEIN"/>
    <property type="match status" value="1"/>
</dbReference>
<dbReference type="SUPFAM" id="SSF52058">
    <property type="entry name" value="L domain-like"/>
    <property type="match status" value="1"/>
</dbReference>
<keyword evidence="10 15" id="KW-1133">Transmembrane helix</keyword>
<dbReference type="EC" id="1.6.5.2" evidence="5"/>
<evidence type="ECO:0000256" key="10">
    <source>
        <dbReference type="ARBA" id="ARBA00022989"/>
    </source>
</evidence>
<dbReference type="SUPFAM" id="SSF52047">
    <property type="entry name" value="RNI-like"/>
    <property type="match status" value="1"/>
</dbReference>
<dbReference type="Gene3D" id="2.30.29.30">
    <property type="entry name" value="Pleckstrin-homology domain (PH domain)/Phosphotyrosine-binding domain (PTB)"/>
    <property type="match status" value="1"/>
</dbReference>
<evidence type="ECO:0000313" key="19">
    <source>
        <dbReference type="EMBL" id="KAK9124470.1"/>
    </source>
</evidence>
<dbReference type="InterPro" id="IPR011009">
    <property type="entry name" value="Kinase-like_dom_sf"/>
</dbReference>
<evidence type="ECO:0000259" key="17">
    <source>
        <dbReference type="PROSITE" id="PS50011"/>
    </source>
</evidence>
<evidence type="ECO:0000256" key="9">
    <source>
        <dbReference type="ARBA" id="ARBA00022737"/>
    </source>
</evidence>
<keyword evidence="12" id="KW-0325">Glycoprotein</keyword>
<dbReference type="InterPro" id="IPR008254">
    <property type="entry name" value="Flavodoxin/NO_synth"/>
</dbReference>
<dbReference type="Gene3D" id="1.10.510.10">
    <property type="entry name" value="Transferase(Phosphotransferase) domain 1"/>
    <property type="match status" value="1"/>
</dbReference>
<dbReference type="Pfam" id="PF08263">
    <property type="entry name" value="LRRNT_2"/>
    <property type="match status" value="1"/>
</dbReference>
<dbReference type="Pfam" id="PF00069">
    <property type="entry name" value="Pkinase"/>
    <property type="match status" value="1"/>
</dbReference>
<dbReference type="InterPro" id="IPR029039">
    <property type="entry name" value="Flavoprotein-like_sf"/>
</dbReference>
<feature type="transmembrane region" description="Helical" evidence="15">
    <location>
        <begin position="789"/>
        <end position="810"/>
    </location>
</feature>
<dbReference type="SUPFAM" id="SSF52218">
    <property type="entry name" value="Flavoproteins"/>
    <property type="match status" value="1"/>
</dbReference>
<dbReference type="SMART" id="SM00233">
    <property type="entry name" value="PH"/>
    <property type="match status" value="1"/>
</dbReference>
<dbReference type="InterPro" id="IPR010089">
    <property type="entry name" value="Flavoprotein_WrbA-like"/>
</dbReference>
<organism evidence="19 20">
    <name type="scientific">Stephania japonica</name>
    <dbReference type="NCBI Taxonomy" id="461633"/>
    <lineage>
        <taxon>Eukaryota</taxon>
        <taxon>Viridiplantae</taxon>
        <taxon>Streptophyta</taxon>
        <taxon>Embryophyta</taxon>
        <taxon>Tracheophyta</taxon>
        <taxon>Spermatophyta</taxon>
        <taxon>Magnoliopsida</taxon>
        <taxon>Ranunculales</taxon>
        <taxon>Menispermaceae</taxon>
        <taxon>Menispermoideae</taxon>
        <taxon>Cissampelideae</taxon>
        <taxon>Stephania</taxon>
    </lineage>
</organism>
<dbReference type="InterPro" id="IPR032675">
    <property type="entry name" value="LRR_dom_sf"/>
</dbReference>
<dbReference type="PROSITE" id="PS50003">
    <property type="entry name" value="PH_DOMAIN"/>
    <property type="match status" value="1"/>
</dbReference>
<comment type="catalytic activity">
    <reaction evidence="13">
        <text>a quinone + NADH + H(+) = a quinol + NAD(+)</text>
        <dbReference type="Rhea" id="RHEA:46160"/>
        <dbReference type="ChEBI" id="CHEBI:15378"/>
        <dbReference type="ChEBI" id="CHEBI:24646"/>
        <dbReference type="ChEBI" id="CHEBI:57540"/>
        <dbReference type="ChEBI" id="CHEBI:57945"/>
        <dbReference type="ChEBI" id="CHEBI:132124"/>
        <dbReference type="EC" id="1.6.5.2"/>
    </reaction>
</comment>
<evidence type="ECO:0000256" key="12">
    <source>
        <dbReference type="ARBA" id="ARBA00023180"/>
    </source>
</evidence>
<reference evidence="19 20" key="1">
    <citation type="submission" date="2024-01" db="EMBL/GenBank/DDBJ databases">
        <title>Genome assemblies of Stephania.</title>
        <authorList>
            <person name="Yang L."/>
        </authorList>
    </citation>
    <scope>NUCLEOTIDE SEQUENCE [LARGE SCALE GENOMIC DNA]</scope>
    <source>
        <strain evidence="19">QJT</strain>
        <tissue evidence="19">Leaf</tissue>
    </source>
</reference>
<evidence type="ECO:0000259" key="18">
    <source>
        <dbReference type="PROSITE" id="PS50902"/>
    </source>
</evidence>
<evidence type="ECO:0000256" key="1">
    <source>
        <dbReference type="ARBA" id="ARBA00001917"/>
    </source>
</evidence>
<dbReference type="FunFam" id="3.80.10.10:FF:000095">
    <property type="entry name" value="LRR receptor-like serine/threonine-protein kinase GSO1"/>
    <property type="match status" value="1"/>
</dbReference>
<dbReference type="Gene3D" id="3.40.50.360">
    <property type="match status" value="1"/>
</dbReference>
<dbReference type="PROSITE" id="PS50011">
    <property type="entry name" value="PROTEIN_KINASE_DOM"/>
    <property type="match status" value="1"/>
</dbReference>
<dbReference type="Gene3D" id="3.30.200.20">
    <property type="entry name" value="Phosphorylase Kinase, domain 1"/>
    <property type="match status" value="1"/>
</dbReference>
<evidence type="ECO:0000256" key="13">
    <source>
        <dbReference type="ARBA" id="ARBA00047678"/>
    </source>
</evidence>
<sequence length="1173" mass="128716">MESWFLIHFRYYSMYGHVTTMAREIQRGANSVHGVEATLWRVPETLSEEILKKMKARSEGDEDVGVIMAEQLVEADGFLFGFPSRFGMMPAQFLAFFDSGYELCVSQALAGKPAGVFWSTGFHGGGQENSALTAVTQLAHLGMLFVPLGYTFGSGMFEMNEVKGGSSYGAGTYAGDGSRSPTELELKQAFFQGKYVAEIAKKLKNQMRVFNSWNDSVSFCEWTGIICDSTNQRVVTLSLESWRLVGTLTPSIGNLTFLTGINLQNNSFHGEIPQQLGRLSRLQYLNLTRNLFHGEIPRNLSHCLDLKVLDVVYNELVGDIPNQLSSLTKLQILGLGANNLTGAIPPWIGNFSSLLSLSLAMNNLQGEVASDLGRLSRLRIFKIFANLLSGAVPISIYNISSMHYFSVTMNHLHGHLPPNIGHTLPNLQFFLGGINNFSGPIPISLSNLTSLVTVDFKENSLTGQLPVNIGKLRGLVKLNFGSNLLGTGEDSDLGFLQSMSNCTFLQVLCIDSNRLGGELPISVTNLSTQLEVLTMGGNLLKGGIPLGIGKLVNLTLLGIEENSLTGSVPKDIGNLQMLRQLFLGRNGLSGSIPSSFGNLTQLISLSMAENRLEGIISSSLGNCRNLISLNHLSHNFLNGTIPKEVIVGDLKNLGELQLSENRLSGNIPSTLGNCLSLERLWLAGNLFQGTIPESLSHLRGIREMDLSRKSLSGKIPEFLTKLSSLYFLNLSFNYFTGEVPKEGIFRNASAVSLLGNSKLCSDDQELELSACYQQGSPTSGKSLSGRDMALIALGIVAFLTPSVFCTLYWLRCVTRNSTTTATPSSEEWLSGISYLDLLKATDGFSSDSLRGVGSFGSVYKGTLYKDGSIVAVKVLNLHERGASKSFITECNALRNIRHRNLVKIITACSSVDSQGNDFKALVLDFMPNGSLEEWLHPNIDEKHQVRKLSIGQRLRIAIDVAFAMEYLHHHCQTPIVHCDLKPSNVLLDEDMIAHVGDFGLAKFLYETTDSIQAMSAGLKGSIGYIPPAMAASLWRAATGAAAQKAEDYDGVEFWTSPERSGWLTKQGEYIKTWRRRWFVLKQGKLFWFKESQITRSSKPRGVIPVGTCLTVKGAEDVLNKQFAFELSTSADTMYFIADSEKEKEEWINSVGRSIVQHSRSVTDSEVVDYDSKR</sequence>
<dbReference type="Pfam" id="PF23598">
    <property type="entry name" value="LRR_14"/>
    <property type="match status" value="2"/>
</dbReference>
<feature type="domain" description="Flavodoxin-like" evidence="18">
    <location>
        <begin position="7"/>
        <end position="196"/>
    </location>
</feature>
<evidence type="ECO:0000256" key="14">
    <source>
        <dbReference type="ARBA" id="ARBA00048983"/>
    </source>
</evidence>
<dbReference type="Pfam" id="PF03358">
    <property type="entry name" value="FMN_red"/>
    <property type="match status" value="1"/>
</dbReference>
<comment type="cofactor">
    <cofactor evidence="1">
        <name>FMN</name>
        <dbReference type="ChEBI" id="CHEBI:58210"/>
    </cofactor>
</comment>
<dbReference type="InterPro" id="IPR055414">
    <property type="entry name" value="LRR_R13L4/SHOC2-like"/>
</dbReference>
<dbReference type="InterPro" id="IPR001849">
    <property type="entry name" value="PH_domain"/>
</dbReference>
<proteinExistence type="inferred from homology"/>
<dbReference type="GO" id="GO:0004672">
    <property type="term" value="F:protein kinase activity"/>
    <property type="evidence" value="ECO:0007669"/>
    <property type="project" value="InterPro"/>
</dbReference>
<dbReference type="GO" id="GO:0003955">
    <property type="term" value="F:NAD(P)H dehydrogenase (quinone) activity"/>
    <property type="evidence" value="ECO:0007669"/>
    <property type="project" value="UniProtKB-EC"/>
</dbReference>
<dbReference type="InterPro" id="IPR051809">
    <property type="entry name" value="Plant_receptor-like_S/T_kinase"/>
</dbReference>
<evidence type="ECO:0000259" key="16">
    <source>
        <dbReference type="PROSITE" id="PS50003"/>
    </source>
</evidence>
<keyword evidence="11 15" id="KW-0472">Membrane</keyword>
<keyword evidence="8" id="KW-0732">Signal</keyword>
<keyword evidence="7 15" id="KW-0812">Transmembrane</keyword>
<dbReference type="FunFam" id="3.30.200.20:FF:000432">
    <property type="entry name" value="LRR receptor-like serine/threonine-protein kinase EFR"/>
    <property type="match status" value="1"/>
</dbReference>
<evidence type="ECO:0000256" key="4">
    <source>
        <dbReference type="ARBA" id="ARBA00008684"/>
    </source>
</evidence>
<dbReference type="NCBIfam" id="NF002999">
    <property type="entry name" value="PRK03767.1"/>
    <property type="match status" value="1"/>
</dbReference>
<gene>
    <name evidence="19" type="ORF">Sjap_014072</name>
</gene>
<dbReference type="InterPro" id="IPR005025">
    <property type="entry name" value="FMN_Rdtase-like_dom"/>
</dbReference>
<evidence type="ECO:0000313" key="20">
    <source>
        <dbReference type="Proteomes" id="UP001417504"/>
    </source>
</evidence>
<evidence type="ECO:0000256" key="2">
    <source>
        <dbReference type="ARBA" id="ARBA00004167"/>
    </source>
</evidence>
<dbReference type="InterPro" id="IPR003591">
    <property type="entry name" value="Leu-rich_rpt_typical-subtyp"/>
</dbReference>
<accession>A0AAP0J0F2</accession>
<comment type="caution">
    <text evidence="19">The sequence shown here is derived from an EMBL/GenBank/DDBJ whole genome shotgun (WGS) entry which is preliminary data.</text>
</comment>
<evidence type="ECO:0000256" key="8">
    <source>
        <dbReference type="ARBA" id="ARBA00022729"/>
    </source>
</evidence>
<comment type="subcellular location">
    <subcellularLocation>
        <location evidence="2">Membrane</location>
        <topology evidence="2">Single-pass membrane protein</topology>
    </subcellularLocation>
</comment>
<evidence type="ECO:0000256" key="15">
    <source>
        <dbReference type="SAM" id="Phobius"/>
    </source>
</evidence>
<evidence type="ECO:0000256" key="6">
    <source>
        <dbReference type="ARBA" id="ARBA00022614"/>
    </source>
</evidence>
<dbReference type="InterPro" id="IPR008271">
    <property type="entry name" value="Ser/Thr_kinase_AS"/>
</dbReference>
<dbReference type="GO" id="GO:0010181">
    <property type="term" value="F:FMN binding"/>
    <property type="evidence" value="ECO:0007669"/>
    <property type="project" value="InterPro"/>
</dbReference>
<keyword evidence="9" id="KW-0677">Repeat</keyword>
<dbReference type="EMBL" id="JBBNAE010000005">
    <property type="protein sequence ID" value="KAK9124470.1"/>
    <property type="molecule type" value="Genomic_DNA"/>
</dbReference>
<dbReference type="PANTHER" id="PTHR27008:SF499">
    <property type="entry name" value="OS06G0581500 PROTEIN"/>
    <property type="match status" value="1"/>
</dbReference>
<dbReference type="SMART" id="SM00220">
    <property type="entry name" value="S_TKc"/>
    <property type="match status" value="1"/>
</dbReference>
<dbReference type="InterPro" id="IPR013210">
    <property type="entry name" value="LRR_N_plant-typ"/>
</dbReference>
<evidence type="ECO:0000256" key="11">
    <source>
        <dbReference type="ARBA" id="ARBA00023136"/>
    </source>
</evidence>
<dbReference type="NCBIfam" id="TIGR01755">
    <property type="entry name" value="flav_wrbA"/>
    <property type="match status" value="1"/>
</dbReference>
<evidence type="ECO:0000256" key="5">
    <source>
        <dbReference type="ARBA" id="ARBA00012648"/>
    </source>
</evidence>
<comment type="similarity">
    <text evidence="4">Belongs to the protein kinase superfamily. Ser/Thr protein kinase family.</text>
</comment>
<dbReference type="GO" id="GO:0016020">
    <property type="term" value="C:membrane"/>
    <property type="evidence" value="ECO:0007669"/>
    <property type="project" value="UniProtKB-SubCell"/>
</dbReference>
<dbReference type="InterPro" id="IPR000719">
    <property type="entry name" value="Prot_kinase_dom"/>
</dbReference>
<dbReference type="FunFam" id="3.80.10.10:FF:000275">
    <property type="entry name" value="Leucine-rich repeat receptor-like protein kinase"/>
    <property type="match status" value="1"/>
</dbReference>
<feature type="domain" description="PH" evidence="16">
    <location>
        <begin position="1056"/>
        <end position="1155"/>
    </location>
</feature>
<dbReference type="FunFam" id="3.80.10.10:FF:000041">
    <property type="entry name" value="LRR receptor-like serine/threonine-protein kinase ERECTA"/>
    <property type="match status" value="1"/>
</dbReference>
<comment type="catalytic activity">
    <reaction evidence="14">
        <text>a quinone + NADPH + H(+) = a quinol + NADP(+)</text>
        <dbReference type="Rhea" id="RHEA:46164"/>
        <dbReference type="ChEBI" id="CHEBI:15378"/>
        <dbReference type="ChEBI" id="CHEBI:24646"/>
        <dbReference type="ChEBI" id="CHEBI:57783"/>
        <dbReference type="ChEBI" id="CHEBI:58349"/>
        <dbReference type="ChEBI" id="CHEBI:132124"/>
        <dbReference type="EC" id="1.6.5.2"/>
    </reaction>
</comment>
<dbReference type="SMART" id="SM00369">
    <property type="entry name" value="LRR_TYP"/>
    <property type="match status" value="7"/>
</dbReference>
<dbReference type="CDD" id="cd13276">
    <property type="entry name" value="PH_AtPH1"/>
    <property type="match status" value="1"/>
</dbReference>
<protein>
    <recommendedName>
        <fullName evidence="5">NAD(P)H dehydrogenase (quinone)</fullName>
        <ecNumber evidence="5">1.6.5.2</ecNumber>
    </recommendedName>
</protein>
<name>A0AAP0J0F2_9MAGN</name>
<evidence type="ECO:0000256" key="3">
    <source>
        <dbReference type="ARBA" id="ARBA00006961"/>
    </source>
</evidence>